<feature type="transmembrane region" description="Helical" evidence="7">
    <location>
        <begin position="481"/>
        <end position="502"/>
    </location>
</feature>
<evidence type="ECO:0000256" key="2">
    <source>
        <dbReference type="ARBA" id="ARBA00022448"/>
    </source>
</evidence>
<dbReference type="GO" id="GO:0005886">
    <property type="term" value="C:plasma membrane"/>
    <property type="evidence" value="ECO:0007669"/>
    <property type="project" value="TreeGrafter"/>
</dbReference>
<evidence type="ECO:0000256" key="7">
    <source>
        <dbReference type="SAM" id="Phobius"/>
    </source>
</evidence>
<feature type="region of interest" description="Disordered" evidence="6">
    <location>
        <begin position="1"/>
        <end position="24"/>
    </location>
</feature>
<dbReference type="CDD" id="cd17323">
    <property type="entry name" value="MFS_Tpo1_MDR_like"/>
    <property type="match status" value="1"/>
</dbReference>
<feature type="transmembrane region" description="Helical" evidence="7">
    <location>
        <begin position="509"/>
        <end position="534"/>
    </location>
</feature>
<evidence type="ECO:0000256" key="3">
    <source>
        <dbReference type="ARBA" id="ARBA00022692"/>
    </source>
</evidence>
<feature type="transmembrane region" description="Helical" evidence="7">
    <location>
        <begin position="264"/>
        <end position="285"/>
    </location>
</feature>
<organism evidence="9 10">
    <name type="scientific">Magnusiomyces paraingens</name>
    <dbReference type="NCBI Taxonomy" id="2606893"/>
    <lineage>
        <taxon>Eukaryota</taxon>
        <taxon>Fungi</taxon>
        <taxon>Dikarya</taxon>
        <taxon>Ascomycota</taxon>
        <taxon>Saccharomycotina</taxon>
        <taxon>Dipodascomycetes</taxon>
        <taxon>Dipodascales</taxon>
        <taxon>Dipodascaceae</taxon>
        <taxon>Magnusiomyces</taxon>
    </lineage>
</organism>
<dbReference type="InterPro" id="IPR011701">
    <property type="entry name" value="MFS"/>
</dbReference>
<dbReference type="InterPro" id="IPR020846">
    <property type="entry name" value="MFS_dom"/>
</dbReference>
<dbReference type="PANTHER" id="PTHR23502:SF31">
    <property type="entry name" value="POLYAMINE TRANSPORTER 1"/>
    <property type="match status" value="1"/>
</dbReference>
<keyword evidence="3 7" id="KW-0812">Transmembrane</keyword>
<dbReference type="EMBL" id="CABVLU010000002">
    <property type="protein sequence ID" value="VVT50023.1"/>
    <property type="molecule type" value="Genomic_DNA"/>
</dbReference>
<feature type="transmembrane region" description="Helical" evidence="7">
    <location>
        <begin position="546"/>
        <end position="566"/>
    </location>
</feature>
<feature type="transmembrane region" description="Helical" evidence="7">
    <location>
        <begin position="230"/>
        <end position="252"/>
    </location>
</feature>
<dbReference type="Gene3D" id="1.20.1250.20">
    <property type="entry name" value="MFS general substrate transporter like domains"/>
    <property type="match status" value="1"/>
</dbReference>
<feature type="compositionally biased region" description="Basic and acidic residues" evidence="6">
    <location>
        <begin position="1"/>
        <end position="17"/>
    </location>
</feature>
<evidence type="ECO:0000313" key="9">
    <source>
        <dbReference type="EMBL" id="VVT50023.1"/>
    </source>
</evidence>
<dbReference type="InterPro" id="IPR036259">
    <property type="entry name" value="MFS_trans_sf"/>
</dbReference>
<accession>A0A5E8BEJ8</accession>
<dbReference type="OrthoDB" id="9986881at2759"/>
<dbReference type="SUPFAM" id="SSF103473">
    <property type="entry name" value="MFS general substrate transporter"/>
    <property type="match status" value="1"/>
</dbReference>
<evidence type="ECO:0000259" key="8">
    <source>
        <dbReference type="PROSITE" id="PS50850"/>
    </source>
</evidence>
<name>A0A5E8BEJ8_9ASCO</name>
<dbReference type="RefSeq" id="XP_031853171.1">
    <property type="nucleotide sequence ID" value="XM_031997280.1"/>
</dbReference>
<evidence type="ECO:0000313" key="10">
    <source>
        <dbReference type="Proteomes" id="UP000398389"/>
    </source>
</evidence>
<evidence type="ECO:0000256" key="6">
    <source>
        <dbReference type="SAM" id="MobiDB-lite"/>
    </source>
</evidence>
<feature type="transmembrane region" description="Helical" evidence="7">
    <location>
        <begin position="451"/>
        <end position="469"/>
    </location>
</feature>
<reference evidence="9 10" key="1">
    <citation type="submission" date="2019-09" db="EMBL/GenBank/DDBJ databases">
        <authorList>
            <person name="Brejova B."/>
        </authorList>
    </citation>
    <scope>NUCLEOTIDE SEQUENCE [LARGE SCALE GENOMIC DNA]</scope>
</reference>
<proteinExistence type="predicted"/>
<gene>
    <name evidence="9" type="ORF">SAPINGB_P002562</name>
</gene>
<comment type="subcellular location">
    <subcellularLocation>
        <location evidence="1">Membrane</location>
        <topology evidence="1">Multi-pass membrane protein</topology>
    </subcellularLocation>
</comment>
<sequence length="582" mass="64409">MASVNENEKALVNHDLEAGATTNPQKMVDISPLNSNESAFDPHEAPVPFYDYSSRRESRADIRRRLSTISVYQTVEEQQTIADVLAKRTVDESKPMPNMGGGRSFPPSLPDQDRYRVAFDGPEDARHPFNWSSKRKAVIGVSLSLVTFTSAWGSSVFSPTVNEIARIYQVKPVVASLGVSLYVLGFASGPIIWSPLSELYGRKPPIVVSLLMFTCFSFACATAKDLQTIIITRFFTGLSGSSPLTLVAAIFADMFSNEGKVTRGIAIDIFAMAVFAGPMVSPIVGGFVVQSYLGWRWTMYLTGFLGALSLILVVFFVEETYAPLILVDKAQDIRERTGNWGVHAVHEHVRIDLHEIVSNTIARPIKMLFSEPIILMIAIYNGFTYLILYLCLSSYPYTFVGKYKWSLGKAMLPYIGILIGEFISCIVMVFYFEPKYTKADKEGLATPEMRLAPVLLAALVFPIGLFWFFWSANYAEHCHWIVPTLSGLFTGYGLMGILVPSINYIVDSYLFFAASALASVTLLRSLFGASAPLFATYMFEGIHLNWSGLLLGLVAVGLAPVPFAFYKLGARIRGKSKYAFTD</sequence>
<feature type="transmembrane region" description="Helical" evidence="7">
    <location>
        <begin position="205"/>
        <end position="224"/>
    </location>
</feature>
<keyword evidence="10" id="KW-1185">Reference proteome</keyword>
<feature type="domain" description="Major facilitator superfamily (MFS) profile" evidence="8">
    <location>
        <begin position="139"/>
        <end position="572"/>
    </location>
</feature>
<evidence type="ECO:0000256" key="4">
    <source>
        <dbReference type="ARBA" id="ARBA00022989"/>
    </source>
</evidence>
<dbReference type="Proteomes" id="UP000398389">
    <property type="component" value="Unassembled WGS sequence"/>
</dbReference>
<feature type="transmembrane region" description="Helical" evidence="7">
    <location>
        <begin position="411"/>
        <end position="431"/>
    </location>
</feature>
<dbReference type="GO" id="GO:0022857">
    <property type="term" value="F:transmembrane transporter activity"/>
    <property type="evidence" value="ECO:0007669"/>
    <property type="project" value="InterPro"/>
</dbReference>
<dbReference type="Pfam" id="PF07690">
    <property type="entry name" value="MFS_1"/>
    <property type="match status" value="1"/>
</dbReference>
<feature type="transmembrane region" description="Helical" evidence="7">
    <location>
        <begin position="173"/>
        <end position="193"/>
    </location>
</feature>
<evidence type="ECO:0000256" key="1">
    <source>
        <dbReference type="ARBA" id="ARBA00004141"/>
    </source>
</evidence>
<dbReference type="FunFam" id="1.20.1250.20:FF:000011">
    <property type="entry name" value="MFS multidrug transporter, putative"/>
    <property type="match status" value="1"/>
</dbReference>
<feature type="transmembrane region" description="Helical" evidence="7">
    <location>
        <begin position="373"/>
        <end position="399"/>
    </location>
</feature>
<protein>
    <recommendedName>
        <fullName evidence="8">Major facilitator superfamily (MFS) profile domain-containing protein</fullName>
    </recommendedName>
</protein>
<keyword evidence="5 7" id="KW-0472">Membrane</keyword>
<dbReference type="AlphaFoldDB" id="A0A5E8BEJ8"/>
<dbReference type="PANTHER" id="PTHR23502">
    <property type="entry name" value="MAJOR FACILITATOR SUPERFAMILY"/>
    <property type="match status" value="1"/>
</dbReference>
<keyword evidence="2" id="KW-0813">Transport</keyword>
<dbReference type="PROSITE" id="PS50850">
    <property type="entry name" value="MFS"/>
    <property type="match status" value="1"/>
</dbReference>
<evidence type="ECO:0000256" key="5">
    <source>
        <dbReference type="ARBA" id="ARBA00023136"/>
    </source>
</evidence>
<dbReference type="GeneID" id="43581380"/>
<keyword evidence="4 7" id="KW-1133">Transmembrane helix</keyword>